<reference evidence="1 2" key="1">
    <citation type="submission" date="2019-11" db="EMBL/GenBank/DDBJ databases">
        <title>Whole-genome sequence of the anaerobic purple sulfur bacterium Allochromatium palmeri DSM 15591.</title>
        <authorList>
            <person name="Kyndt J.A."/>
            <person name="Meyer T.E."/>
        </authorList>
    </citation>
    <scope>NUCLEOTIDE SEQUENCE [LARGE SCALE GENOMIC DNA]</scope>
    <source>
        <strain evidence="1 2">DSM 15591</strain>
    </source>
</reference>
<dbReference type="Gene3D" id="3.30.2020.10">
    <property type="entry name" value="NE0471-like N-terminal domain"/>
    <property type="match status" value="1"/>
</dbReference>
<accession>A0A6N8ELK8</accession>
<dbReference type="SUPFAM" id="SSF143880">
    <property type="entry name" value="NE0471 N-terminal domain-like"/>
    <property type="match status" value="1"/>
</dbReference>
<protein>
    <submittedName>
        <fullName evidence="1">DUF2442 domain-containing protein</fullName>
    </submittedName>
</protein>
<organism evidence="1 2">
    <name type="scientific">Allochromatium palmeri</name>
    <dbReference type="NCBI Taxonomy" id="231048"/>
    <lineage>
        <taxon>Bacteria</taxon>
        <taxon>Pseudomonadati</taxon>
        <taxon>Pseudomonadota</taxon>
        <taxon>Gammaproteobacteria</taxon>
        <taxon>Chromatiales</taxon>
        <taxon>Chromatiaceae</taxon>
        <taxon>Allochromatium</taxon>
    </lineage>
</organism>
<comment type="caution">
    <text evidence="1">The sequence shown here is derived from an EMBL/GenBank/DDBJ whole genome shotgun (WGS) entry which is preliminary data.</text>
</comment>
<dbReference type="Proteomes" id="UP000434044">
    <property type="component" value="Unassembled WGS sequence"/>
</dbReference>
<evidence type="ECO:0000313" key="1">
    <source>
        <dbReference type="EMBL" id="MTW23224.1"/>
    </source>
</evidence>
<dbReference type="AlphaFoldDB" id="A0A6N8ELK8"/>
<name>A0A6N8ELK8_9GAMM</name>
<dbReference type="InterPro" id="IPR036782">
    <property type="entry name" value="NE0471-like_N"/>
</dbReference>
<dbReference type="EMBL" id="WNKT01000107">
    <property type="protein sequence ID" value="MTW23224.1"/>
    <property type="molecule type" value="Genomic_DNA"/>
</dbReference>
<dbReference type="InterPro" id="IPR018841">
    <property type="entry name" value="DUF2442"/>
</dbReference>
<dbReference type="OrthoDB" id="1369138at2"/>
<proteinExistence type="predicted"/>
<evidence type="ECO:0000313" key="2">
    <source>
        <dbReference type="Proteomes" id="UP000434044"/>
    </source>
</evidence>
<sequence length="93" mass="10948">MTPVIIKITLAEPVDDFKLRLVFDDGREQLVDFRPFLSRSRHPDIRAYLDPERFASFRIEHGELIWGDYDLCFPMLDLYRNTIDHQAPIQAVA</sequence>
<dbReference type="RefSeq" id="WP_155451759.1">
    <property type="nucleotide sequence ID" value="NZ_WNKT01000107.1"/>
</dbReference>
<keyword evidence="2" id="KW-1185">Reference proteome</keyword>
<gene>
    <name evidence="1" type="ORF">GJ668_19565</name>
</gene>
<dbReference type="Pfam" id="PF10387">
    <property type="entry name" value="DUF2442"/>
    <property type="match status" value="1"/>
</dbReference>